<dbReference type="RefSeq" id="WP_107922982.1">
    <property type="nucleotide sequence ID" value="NZ_CP073713.1"/>
</dbReference>
<dbReference type="InterPro" id="IPR039420">
    <property type="entry name" value="WalR-like"/>
</dbReference>
<proteinExistence type="predicted"/>
<dbReference type="PROSITE" id="PS00622">
    <property type="entry name" value="HTH_LUXR_1"/>
    <property type="match status" value="1"/>
</dbReference>
<dbReference type="PRINTS" id="PR00038">
    <property type="entry name" value="HTHLUXR"/>
</dbReference>
<evidence type="ECO:0000256" key="5">
    <source>
        <dbReference type="ARBA" id="ARBA00023163"/>
    </source>
</evidence>
<keyword evidence="4" id="KW-0238">DNA-binding</keyword>
<organism evidence="9 10">
    <name type="scientific">Lysinibacillus parviboronicapiens</name>
    <dbReference type="NCBI Taxonomy" id="436516"/>
    <lineage>
        <taxon>Bacteria</taxon>
        <taxon>Bacillati</taxon>
        <taxon>Bacillota</taxon>
        <taxon>Bacilli</taxon>
        <taxon>Bacillales</taxon>
        <taxon>Bacillaceae</taxon>
        <taxon>Lysinibacillus</taxon>
    </lineage>
</organism>
<name>A0ABV2PE08_9BACI</name>
<dbReference type="PANTHER" id="PTHR43214">
    <property type="entry name" value="TWO-COMPONENT RESPONSE REGULATOR"/>
    <property type="match status" value="1"/>
</dbReference>
<dbReference type="SUPFAM" id="SSF46894">
    <property type="entry name" value="C-terminal effector domain of the bipartite response regulators"/>
    <property type="match status" value="1"/>
</dbReference>
<evidence type="ECO:0000259" key="7">
    <source>
        <dbReference type="PROSITE" id="PS50043"/>
    </source>
</evidence>
<dbReference type="PROSITE" id="PS50043">
    <property type="entry name" value="HTH_LUXR_2"/>
    <property type="match status" value="1"/>
</dbReference>
<dbReference type="Pfam" id="PF00072">
    <property type="entry name" value="Response_reg"/>
    <property type="match status" value="1"/>
</dbReference>
<evidence type="ECO:0000256" key="2">
    <source>
        <dbReference type="ARBA" id="ARBA00022553"/>
    </source>
</evidence>
<dbReference type="InterPro" id="IPR016032">
    <property type="entry name" value="Sig_transdc_resp-reg_C-effctor"/>
</dbReference>
<gene>
    <name evidence="9" type="ORF">ABIA69_000187</name>
</gene>
<comment type="caution">
    <text evidence="9">The sequence shown here is derived from an EMBL/GenBank/DDBJ whole genome shotgun (WGS) entry which is preliminary data.</text>
</comment>
<dbReference type="Gene3D" id="3.40.50.2300">
    <property type="match status" value="1"/>
</dbReference>
<evidence type="ECO:0000313" key="9">
    <source>
        <dbReference type="EMBL" id="MET4559044.1"/>
    </source>
</evidence>
<evidence type="ECO:0000256" key="6">
    <source>
        <dbReference type="PROSITE-ProRule" id="PRU00169"/>
    </source>
</evidence>
<dbReference type="Pfam" id="PF00196">
    <property type="entry name" value="GerE"/>
    <property type="match status" value="1"/>
</dbReference>
<evidence type="ECO:0000256" key="4">
    <source>
        <dbReference type="ARBA" id="ARBA00023125"/>
    </source>
</evidence>
<feature type="modified residue" description="4-aspartylphosphate" evidence="6">
    <location>
        <position position="54"/>
    </location>
</feature>
<dbReference type="SMART" id="SM00448">
    <property type="entry name" value="REC"/>
    <property type="match status" value="1"/>
</dbReference>
<dbReference type="Proteomes" id="UP001549363">
    <property type="component" value="Unassembled WGS sequence"/>
</dbReference>
<dbReference type="CDD" id="cd06170">
    <property type="entry name" value="LuxR_C_like"/>
    <property type="match status" value="1"/>
</dbReference>
<reference evidence="9 10" key="1">
    <citation type="submission" date="2024-06" db="EMBL/GenBank/DDBJ databases">
        <title>Sorghum-associated microbial communities from plants grown in Nebraska, USA.</title>
        <authorList>
            <person name="Schachtman D."/>
        </authorList>
    </citation>
    <scope>NUCLEOTIDE SEQUENCE [LARGE SCALE GENOMIC DNA]</scope>
    <source>
        <strain evidence="9 10">736</strain>
    </source>
</reference>
<evidence type="ECO:0000256" key="1">
    <source>
        <dbReference type="ARBA" id="ARBA00004496"/>
    </source>
</evidence>
<dbReference type="SUPFAM" id="SSF52172">
    <property type="entry name" value="CheY-like"/>
    <property type="match status" value="1"/>
</dbReference>
<keyword evidence="10" id="KW-1185">Reference proteome</keyword>
<dbReference type="InterPro" id="IPR058245">
    <property type="entry name" value="NreC/VraR/RcsB-like_REC"/>
</dbReference>
<dbReference type="InterPro" id="IPR000792">
    <property type="entry name" value="Tscrpt_reg_LuxR_C"/>
</dbReference>
<keyword evidence="3" id="KW-0805">Transcription regulation</keyword>
<accession>A0ABV2PE08</accession>
<evidence type="ECO:0000256" key="3">
    <source>
        <dbReference type="ARBA" id="ARBA00023015"/>
    </source>
</evidence>
<sequence length="211" mass="23957">MIKILLVDDHVLIRKGIALLLGNYPDITVVGEASDGEEAIQLAYQTEPNVILMDISIPNGLDGFTATKEIKKNLPEMKVIMLTMHNEIAYIQQAMEVGADGYILKNSQGGEMYEAIQSVYTGRRYYEVGLPREQIEKLFKKKRKNNPDILSTREQEIVRLTILGFTNMQIAEKLFISAKTVENHKANIMQKLHLNNKAELIQYGITNKYIT</sequence>
<feature type="domain" description="Response regulatory" evidence="8">
    <location>
        <begin position="3"/>
        <end position="120"/>
    </location>
</feature>
<evidence type="ECO:0000259" key="8">
    <source>
        <dbReference type="PROSITE" id="PS50110"/>
    </source>
</evidence>
<dbReference type="PANTHER" id="PTHR43214:SF41">
    <property type="entry name" value="NITRATE_NITRITE RESPONSE REGULATOR PROTEIN NARP"/>
    <property type="match status" value="1"/>
</dbReference>
<feature type="domain" description="HTH luxR-type" evidence="7">
    <location>
        <begin position="143"/>
        <end position="208"/>
    </location>
</feature>
<keyword evidence="5" id="KW-0804">Transcription</keyword>
<dbReference type="CDD" id="cd17535">
    <property type="entry name" value="REC_NarL-like"/>
    <property type="match status" value="1"/>
</dbReference>
<dbReference type="InterPro" id="IPR011006">
    <property type="entry name" value="CheY-like_superfamily"/>
</dbReference>
<dbReference type="PROSITE" id="PS50110">
    <property type="entry name" value="RESPONSE_REGULATORY"/>
    <property type="match status" value="1"/>
</dbReference>
<dbReference type="InterPro" id="IPR001789">
    <property type="entry name" value="Sig_transdc_resp-reg_receiver"/>
</dbReference>
<comment type="subcellular location">
    <subcellularLocation>
        <location evidence="1">Cytoplasm</location>
    </subcellularLocation>
</comment>
<evidence type="ECO:0000313" key="10">
    <source>
        <dbReference type="Proteomes" id="UP001549363"/>
    </source>
</evidence>
<protein>
    <submittedName>
        <fullName evidence="9">Two-component system response regulator NreC</fullName>
    </submittedName>
</protein>
<dbReference type="EMBL" id="JBEPSB010000001">
    <property type="protein sequence ID" value="MET4559044.1"/>
    <property type="molecule type" value="Genomic_DNA"/>
</dbReference>
<dbReference type="SMART" id="SM00421">
    <property type="entry name" value="HTH_LUXR"/>
    <property type="match status" value="1"/>
</dbReference>
<keyword evidence="2 6" id="KW-0597">Phosphoprotein</keyword>